<dbReference type="AlphaFoldDB" id="A0A6J4NFM5"/>
<feature type="compositionally biased region" description="Basic and acidic residues" evidence="1">
    <location>
        <begin position="1"/>
        <end position="11"/>
    </location>
</feature>
<proteinExistence type="predicted"/>
<protein>
    <submittedName>
        <fullName evidence="2">Uncharacterized protein</fullName>
    </submittedName>
</protein>
<gene>
    <name evidence="2" type="ORF">AVDCRST_MAG64-817</name>
</gene>
<name>A0A6J4NFM5_9BACT</name>
<evidence type="ECO:0000256" key="1">
    <source>
        <dbReference type="SAM" id="MobiDB-lite"/>
    </source>
</evidence>
<feature type="region of interest" description="Disordered" evidence="1">
    <location>
        <begin position="1"/>
        <end position="38"/>
    </location>
</feature>
<dbReference type="EMBL" id="CADCUQ010000198">
    <property type="protein sequence ID" value="CAA9383753.1"/>
    <property type="molecule type" value="Genomic_DNA"/>
</dbReference>
<accession>A0A6J4NFM5</accession>
<evidence type="ECO:0000313" key="2">
    <source>
        <dbReference type="EMBL" id="CAA9383753.1"/>
    </source>
</evidence>
<reference evidence="2" key="1">
    <citation type="submission" date="2020-02" db="EMBL/GenBank/DDBJ databases">
        <authorList>
            <person name="Meier V. D."/>
        </authorList>
    </citation>
    <scope>NUCLEOTIDE SEQUENCE</scope>
    <source>
        <strain evidence="2">AVDCRST_MAG64</strain>
    </source>
</reference>
<organism evidence="2">
    <name type="scientific">uncultured Phycisphaerae bacterium</name>
    <dbReference type="NCBI Taxonomy" id="904963"/>
    <lineage>
        <taxon>Bacteria</taxon>
        <taxon>Pseudomonadati</taxon>
        <taxon>Planctomycetota</taxon>
        <taxon>Phycisphaerae</taxon>
        <taxon>environmental samples</taxon>
    </lineage>
</organism>
<sequence>MGHVRPVDELRPVGAAGGCRPPTVGVMTGRSTGAVLPR</sequence>